<evidence type="ECO:0000313" key="2">
    <source>
        <dbReference type="Proteomes" id="UP000828048"/>
    </source>
</evidence>
<dbReference type="EMBL" id="CM037160">
    <property type="protein sequence ID" value="KAH7840121.1"/>
    <property type="molecule type" value="Genomic_DNA"/>
</dbReference>
<dbReference type="Proteomes" id="UP000828048">
    <property type="component" value="Chromosome 10"/>
</dbReference>
<gene>
    <name evidence="1" type="ORF">Vadar_012897</name>
</gene>
<reference evidence="1 2" key="1">
    <citation type="journal article" date="2021" name="Hortic Res">
        <title>High-quality reference genome and annotation aids understanding of berry development for evergreen blueberry (Vaccinium darrowii).</title>
        <authorList>
            <person name="Yu J."/>
            <person name="Hulse-Kemp A.M."/>
            <person name="Babiker E."/>
            <person name="Staton M."/>
        </authorList>
    </citation>
    <scope>NUCLEOTIDE SEQUENCE [LARGE SCALE GENOMIC DNA]</scope>
    <source>
        <strain evidence="2">cv. NJ 8807/NJ 8810</strain>
        <tissue evidence="1">Young leaf</tissue>
    </source>
</reference>
<proteinExistence type="predicted"/>
<keyword evidence="2" id="KW-1185">Reference proteome</keyword>
<protein>
    <submittedName>
        <fullName evidence="1">Uncharacterized protein</fullName>
    </submittedName>
</protein>
<sequence length="124" mass="13976">MLGRVGRVVEAYEFVKELGEKGNNLRILESLLAACRKHGEFELGRTVANKLLQMERGKGLSGYHVLLSSIHAEEGHWEYVTEDHKHPCFDEIYKTLEQLALKLKDAGHRPGLGSEIGSISEFEE</sequence>
<evidence type="ECO:0000313" key="1">
    <source>
        <dbReference type="EMBL" id="KAH7840121.1"/>
    </source>
</evidence>
<name>A0ACB7XIB4_9ERIC</name>
<organism evidence="1 2">
    <name type="scientific">Vaccinium darrowii</name>
    <dbReference type="NCBI Taxonomy" id="229202"/>
    <lineage>
        <taxon>Eukaryota</taxon>
        <taxon>Viridiplantae</taxon>
        <taxon>Streptophyta</taxon>
        <taxon>Embryophyta</taxon>
        <taxon>Tracheophyta</taxon>
        <taxon>Spermatophyta</taxon>
        <taxon>Magnoliopsida</taxon>
        <taxon>eudicotyledons</taxon>
        <taxon>Gunneridae</taxon>
        <taxon>Pentapetalae</taxon>
        <taxon>asterids</taxon>
        <taxon>Ericales</taxon>
        <taxon>Ericaceae</taxon>
        <taxon>Vaccinioideae</taxon>
        <taxon>Vaccinieae</taxon>
        <taxon>Vaccinium</taxon>
    </lineage>
</organism>
<comment type="caution">
    <text evidence="1">The sequence shown here is derived from an EMBL/GenBank/DDBJ whole genome shotgun (WGS) entry which is preliminary data.</text>
</comment>
<accession>A0ACB7XIB4</accession>